<name>A0AAV9VP19_9PEZI</name>
<protein>
    <submittedName>
        <fullName evidence="1">Uncharacterized protein</fullName>
    </submittedName>
</protein>
<dbReference type="AlphaFoldDB" id="A0AAV9VP19"/>
<comment type="caution">
    <text evidence="1">The sequence shown here is derived from an EMBL/GenBank/DDBJ whole genome shotgun (WGS) entry which is preliminary data.</text>
</comment>
<proteinExistence type="predicted"/>
<keyword evidence="2" id="KW-1185">Reference proteome</keyword>
<dbReference type="EMBL" id="JAVHJL010000014">
    <property type="protein sequence ID" value="KAK6495005.1"/>
    <property type="molecule type" value="Genomic_DNA"/>
</dbReference>
<reference evidence="1 2" key="1">
    <citation type="submission" date="2023-08" db="EMBL/GenBank/DDBJ databases">
        <authorList>
            <person name="Palmer J.M."/>
        </authorList>
    </citation>
    <scope>NUCLEOTIDE SEQUENCE [LARGE SCALE GENOMIC DNA]</scope>
    <source>
        <strain evidence="1 2">TWF481</strain>
    </source>
</reference>
<evidence type="ECO:0000313" key="2">
    <source>
        <dbReference type="Proteomes" id="UP001370758"/>
    </source>
</evidence>
<organism evidence="1 2">
    <name type="scientific">Arthrobotrys musiformis</name>
    <dbReference type="NCBI Taxonomy" id="47236"/>
    <lineage>
        <taxon>Eukaryota</taxon>
        <taxon>Fungi</taxon>
        <taxon>Dikarya</taxon>
        <taxon>Ascomycota</taxon>
        <taxon>Pezizomycotina</taxon>
        <taxon>Orbiliomycetes</taxon>
        <taxon>Orbiliales</taxon>
        <taxon>Orbiliaceae</taxon>
        <taxon>Arthrobotrys</taxon>
    </lineage>
</organism>
<sequence>MTSGILTETLDGISEEVLQTISSKLKDESFRFSTSKRIEIPKPNGALTAGYMEFRQHKNNIIGTPQGSIEIKPQELKSAVITNITSPKQ</sequence>
<gene>
    <name evidence="1" type="ORF">TWF481_003513</name>
</gene>
<evidence type="ECO:0000313" key="1">
    <source>
        <dbReference type="EMBL" id="KAK6495005.1"/>
    </source>
</evidence>
<accession>A0AAV9VP19</accession>
<dbReference type="Proteomes" id="UP001370758">
    <property type="component" value="Unassembled WGS sequence"/>
</dbReference>